<accession>A0A914S7S6</accession>
<dbReference type="CDD" id="cd22958">
    <property type="entry name" value="DD_DPY30_SDC1-like"/>
    <property type="match status" value="1"/>
</dbReference>
<name>A0A914S7S6_PAREQ</name>
<keyword evidence="1" id="KW-1185">Reference proteome</keyword>
<dbReference type="Gene3D" id="1.20.890.10">
    <property type="entry name" value="cAMP-dependent protein kinase regulatory subunit, dimerization-anchoring domain"/>
    <property type="match status" value="1"/>
</dbReference>
<evidence type="ECO:0000313" key="1">
    <source>
        <dbReference type="Proteomes" id="UP000887564"/>
    </source>
</evidence>
<dbReference type="Proteomes" id="UP000887564">
    <property type="component" value="Unplaced"/>
</dbReference>
<reference evidence="2" key="1">
    <citation type="submission" date="2022-11" db="UniProtKB">
        <authorList>
            <consortium name="WormBaseParasite"/>
        </authorList>
    </citation>
    <scope>IDENTIFICATION</scope>
</reference>
<sequence>MSDRMNGKIGVYASADTIQAQRDIRFFFTDLYNEKKFFDNTAIYFNELILPRLGPALAELSIRRPDDPIVSKWLALFLRGEQQPEQAVEPTSVNCSTYKQ</sequence>
<protein>
    <submittedName>
        <fullName evidence="2">Uncharacterized protein</fullName>
    </submittedName>
</protein>
<organism evidence="1 2">
    <name type="scientific">Parascaris equorum</name>
    <name type="common">Equine roundworm</name>
    <dbReference type="NCBI Taxonomy" id="6256"/>
    <lineage>
        <taxon>Eukaryota</taxon>
        <taxon>Metazoa</taxon>
        <taxon>Ecdysozoa</taxon>
        <taxon>Nematoda</taxon>
        <taxon>Chromadorea</taxon>
        <taxon>Rhabditida</taxon>
        <taxon>Spirurina</taxon>
        <taxon>Ascaridomorpha</taxon>
        <taxon>Ascaridoidea</taxon>
        <taxon>Ascarididae</taxon>
        <taxon>Parascaris</taxon>
    </lineage>
</organism>
<proteinExistence type="predicted"/>
<dbReference type="WBParaSite" id="PEQ_0001025101-mRNA-1">
    <property type="protein sequence ID" value="PEQ_0001025101-mRNA-1"/>
    <property type="gene ID" value="PEQ_0001025101"/>
</dbReference>
<dbReference type="AlphaFoldDB" id="A0A914S7S6"/>
<evidence type="ECO:0000313" key="2">
    <source>
        <dbReference type="WBParaSite" id="PEQ_0001025101-mRNA-1"/>
    </source>
</evidence>